<keyword evidence="5 6" id="KW-0269">Exonuclease</keyword>
<evidence type="ECO:0000313" key="10">
    <source>
        <dbReference type="Proteomes" id="UP000199415"/>
    </source>
</evidence>
<comment type="catalytic activity">
    <reaction evidence="6">
        <text>Exonucleolytic cleavage in either 5'- to 3'- or 3'- to 5'-direction to yield nucleoside 5'-phosphates.</text>
        <dbReference type="EC" id="3.1.11.6"/>
    </reaction>
</comment>
<evidence type="ECO:0000313" key="9">
    <source>
        <dbReference type="EMBL" id="SDG30962.1"/>
    </source>
</evidence>
<evidence type="ECO:0000256" key="6">
    <source>
        <dbReference type="HAMAP-Rule" id="MF_00337"/>
    </source>
</evidence>
<reference evidence="9 10" key="1">
    <citation type="submission" date="2016-10" db="EMBL/GenBank/DDBJ databases">
        <authorList>
            <person name="de Groot N.N."/>
        </authorList>
    </citation>
    <scope>NUCLEOTIDE SEQUENCE [LARGE SCALE GENOMIC DNA]</scope>
    <source>
        <strain evidence="9 10">DSM 25584</strain>
    </source>
</reference>
<dbReference type="InterPro" id="IPR037004">
    <property type="entry name" value="Exonuc_VII_ssu_sf"/>
</dbReference>
<dbReference type="PANTHER" id="PTHR34137">
    <property type="entry name" value="EXODEOXYRIBONUCLEASE 7 SMALL SUBUNIT"/>
    <property type="match status" value="1"/>
</dbReference>
<dbReference type="STRING" id="1082479.SAMN05216241_108118"/>
<feature type="compositionally biased region" description="Basic and acidic residues" evidence="8">
    <location>
        <begin position="1"/>
        <end position="10"/>
    </location>
</feature>
<evidence type="ECO:0000256" key="2">
    <source>
        <dbReference type="ARBA" id="ARBA00022490"/>
    </source>
</evidence>
<evidence type="ECO:0000256" key="1">
    <source>
        <dbReference type="ARBA" id="ARBA00009998"/>
    </source>
</evidence>
<comment type="subunit">
    <text evidence="6">Heterooligomer composed of large and small subunits.</text>
</comment>
<dbReference type="Pfam" id="PF02609">
    <property type="entry name" value="Exonuc_VII_S"/>
    <property type="match status" value="1"/>
</dbReference>
<organism evidence="9 10">
    <name type="scientific">Limimonas halophila</name>
    <dbReference type="NCBI Taxonomy" id="1082479"/>
    <lineage>
        <taxon>Bacteria</taxon>
        <taxon>Pseudomonadati</taxon>
        <taxon>Pseudomonadota</taxon>
        <taxon>Alphaproteobacteria</taxon>
        <taxon>Rhodospirillales</taxon>
        <taxon>Rhodovibrionaceae</taxon>
        <taxon>Limimonas</taxon>
    </lineage>
</organism>
<dbReference type="GO" id="GO:0008855">
    <property type="term" value="F:exodeoxyribonuclease VII activity"/>
    <property type="evidence" value="ECO:0007669"/>
    <property type="project" value="UniProtKB-UniRule"/>
</dbReference>
<comment type="similarity">
    <text evidence="1 6">Belongs to the XseB family.</text>
</comment>
<dbReference type="OrthoDB" id="9808145at2"/>
<dbReference type="PANTHER" id="PTHR34137:SF1">
    <property type="entry name" value="EXODEOXYRIBONUCLEASE 7 SMALL SUBUNIT"/>
    <property type="match status" value="1"/>
</dbReference>
<dbReference type="EC" id="3.1.11.6" evidence="6"/>
<dbReference type="GO" id="GO:0005829">
    <property type="term" value="C:cytosol"/>
    <property type="evidence" value="ECO:0007669"/>
    <property type="project" value="TreeGrafter"/>
</dbReference>
<dbReference type="NCBIfam" id="TIGR01280">
    <property type="entry name" value="xseB"/>
    <property type="match status" value="1"/>
</dbReference>
<keyword evidence="3 6" id="KW-0540">Nuclease</keyword>
<keyword evidence="2 6" id="KW-0963">Cytoplasm</keyword>
<evidence type="ECO:0000256" key="7">
    <source>
        <dbReference type="SAM" id="Coils"/>
    </source>
</evidence>
<protein>
    <recommendedName>
        <fullName evidence="6">Exodeoxyribonuclease 7 small subunit</fullName>
        <ecNumber evidence="6">3.1.11.6</ecNumber>
    </recommendedName>
    <alternativeName>
        <fullName evidence="6">Exodeoxyribonuclease VII small subunit</fullName>
        <shortName evidence="6">Exonuclease VII small subunit</shortName>
    </alternativeName>
</protein>
<evidence type="ECO:0000256" key="8">
    <source>
        <dbReference type="SAM" id="MobiDB-lite"/>
    </source>
</evidence>
<keyword evidence="4 6" id="KW-0378">Hydrolase</keyword>
<dbReference type="HAMAP" id="MF_00337">
    <property type="entry name" value="Exonuc_7_S"/>
    <property type="match status" value="1"/>
</dbReference>
<dbReference type="GO" id="GO:0006308">
    <property type="term" value="P:DNA catabolic process"/>
    <property type="evidence" value="ECO:0007669"/>
    <property type="project" value="UniProtKB-UniRule"/>
</dbReference>
<feature type="region of interest" description="Disordered" evidence="8">
    <location>
        <begin position="1"/>
        <end position="26"/>
    </location>
</feature>
<proteinExistence type="inferred from homology"/>
<evidence type="ECO:0000256" key="3">
    <source>
        <dbReference type="ARBA" id="ARBA00022722"/>
    </source>
</evidence>
<accession>A0A1G7T7B4</accession>
<comment type="subcellular location">
    <subcellularLocation>
        <location evidence="6">Cytoplasm</location>
    </subcellularLocation>
</comment>
<name>A0A1G7T7B4_9PROT</name>
<feature type="coiled-coil region" evidence="7">
    <location>
        <begin position="29"/>
        <end position="87"/>
    </location>
</feature>
<dbReference type="InterPro" id="IPR003761">
    <property type="entry name" value="Exonuc_VII_S"/>
</dbReference>
<keyword evidence="10" id="KW-1185">Reference proteome</keyword>
<keyword evidence="7" id="KW-0175">Coiled coil</keyword>
<dbReference type="AlphaFoldDB" id="A0A1G7T7B4"/>
<gene>
    <name evidence="6" type="primary">xseB</name>
    <name evidence="9" type="ORF">SAMN05216241_108118</name>
</gene>
<dbReference type="SUPFAM" id="SSF116842">
    <property type="entry name" value="XseB-like"/>
    <property type="match status" value="1"/>
</dbReference>
<comment type="function">
    <text evidence="6">Bidirectionally degrades single-stranded DNA into large acid-insoluble oligonucleotides, which are then degraded further into small acid-soluble oligonucleotides.</text>
</comment>
<dbReference type="Gene3D" id="1.10.287.1040">
    <property type="entry name" value="Exonuclease VII, small subunit"/>
    <property type="match status" value="1"/>
</dbReference>
<dbReference type="NCBIfam" id="NF002140">
    <property type="entry name" value="PRK00977.1-4"/>
    <property type="match status" value="1"/>
</dbReference>
<dbReference type="GO" id="GO:0009318">
    <property type="term" value="C:exodeoxyribonuclease VII complex"/>
    <property type="evidence" value="ECO:0007669"/>
    <property type="project" value="UniProtKB-UniRule"/>
</dbReference>
<evidence type="ECO:0000256" key="5">
    <source>
        <dbReference type="ARBA" id="ARBA00022839"/>
    </source>
</evidence>
<sequence length="100" mass="10971">MADTPAHTEAEQGTAAHGSGEQLPEDVRAMSFEQALQELRQIVERLEKGEGKLDDAIAAYERGALLKRHCEQKLREAEAKIEKIKVDDSGTVGSEPLDVE</sequence>
<dbReference type="EMBL" id="FNCE01000008">
    <property type="protein sequence ID" value="SDG30962.1"/>
    <property type="molecule type" value="Genomic_DNA"/>
</dbReference>
<evidence type="ECO:0000256" key="4">
    <source>
        <dbReference type="ARBA" id="ARBA00022801"/>
    </source>
</evidence>
<dbReference type="Proteomes" id="UP000199415">
    <property type="component" value="Unassembled WGS sequence"/>
</dbReference>
<dbReference type="NCBIfam" id="NF002139">
    <property type="entry name" value="PRK00977.1-3"/>
    <property type="match status" value="1"/>
</dbReference>